<dbReference type="Proteomes" id="UP000030764">
    <property type="component" value="Unassembled WGS sequence"/>
</dbReference>
<sequence>MPYQGKRGTELGRCCLCPNMEEKYDNFYFITNSIKLTRLPKERTEIIGLLSGATVSKNPSSSKQLLGDYYGRRKARIMVLTLR</sequence>
<dbReference type="Proteomes" id="UP000030758">
    <property type="component" value="Unassembled WGS sequence"/>
</dbReference>
<proteinExistence type="predicted"/>
<evidence type="ECO:0000313" key="1">
    <source>
        <dbReference type="EMBL" id="KFD58684.1"/>
    </source>
</evidence>
<dbReference type="EMBL" id="KL367479">
    <property type="protein sequence ID" value="KFD71963.1"/>
    <property type="molecule type" value="Genomic_DNA"/>
</dbReference>
<dbReference type="AlphaFoldDB" id="A0A085MN88"/>
<dbReference type="EMBL" id="KL363183">
    <property type="protein sequence ID" value="KFD58684.1"/>
    <property type="molecule type" value="Genomic_DNA"/>
</dbReference>
<name>A0A085MN88_9BILA</name>
<gene>
    <name evidence="1" type="ORF">M513_00377</name>
    <name evidence="2" type="ORF">M514_00377</name>
</gene>
<reference evidence="1 3" key="1">
    <citation type="journal article" date="2014" name="Nat. Genet.">
        <title>Genome and transcriptome of the porcine whipworm Trichuris suis.</title>
        <authorList>
            <person name="Jex A.R."/>
            <person name="Nejsum P."/>
            <person name="Schwarz E.M."/>
            <person name="Hu L."/>
            <person name="Young N.D."/>
            <person name="Hall R.S."/>
            <person name="Korhonen P.K."/>
            <person name="Liao S."/>
            <person name="Thamsborg S."/>
            <person name="Xia J."/>
            <person name="Xu P."/>
            <person name="Wang S."/>
            <person name="Scheerlinck J.P."/>
            <person name="Hofmann A."/>
            <person name="Sternberg P.W."/>
            <person name="Wang J."/>
            <person name="Gasser R.B."/>
        </authorList>
    </citation>
    <scope>NUCLEOTIDE SEQUENCE [LARGE SCALE GENOMIC DNA]</scope>
    <source>
        <strain evidence="2">DCEP-RM93F</strain>
        <strain evidence="1">DCEP-RM93M</strain>
    </source>
</reference>
<protein>
    <submittedName>
        <fullName evidence="1">Uncharacterized protein</fullName>
    </submittedName>
</protein>
<evidence type="ECO:0000313" key="3">
    <source>
        <dbReference type="Proteomes" id="UP000030764"/>
    </source>
</evidence>
<organism evidence="1 3">
    <name type="scientific">Trichuris suis</name>
    <name type="common">pig whipworm</name>
    <dbReference type="NCBI Taxonomy" id="68888"/>
    <lineage>
        <taxon>Eukaryota</taxon>
        <taxon>Metazoa</taxon>
        <taxon>Ecdysozoa</taxon>
        <taxon>Nematoda</taxon>
        <taxon>Enoplea</taxon>
        <taxon>Dorylaimia</taxon>
        <taxon>Trichinellida</taxon>
        <taxon>Trichuridae</taxon>
        <taxon>Trichuris</taxon>
    </lineage>
</organism>
<keyword evidence="3" id="KW-1185">Reference proteome</keyword>
<evidence type="ECO:0000313" key="2">
    <source>
        <dbReference type="EMBL" id="KFD71963.1"/>
    </source>
</evidence>
<accession>A0A085MN88</accession>